<sequence length="900" mass="102858">MIVESELQAAREKLSPLPDIAPLSSDDFRDLVKRRAVSVLHLTPDEQAWATNEELRRETERRLLEKINRDSNLLPVDFLSKGVERAKAVGRIMTPSGLGTGFLIDRGVIMTNNHVLHDIEEAGLSFIEFDYEENKNVIKVKLKPSELFITVKELDFTIVACESAGIEQITPVKLLRSPTTITRGEYVNIIQHPRGRKKEIALQDNTVSYVYDKVIHYSTDTEAGSSGAAVFNNKWELVALHRAGLNETTPLNEGVRISAIVSKLISMAHRGDTGAARITRTLEDRSPYLGYYDVAGLIDSQEALLEVEVPSYKGDKRFADIGFWNIEHFNNTSDRRRIKDVARVVANLSMDVLGLVEVERGALDRLIEAIKQHNGTVMKYVYLDSTGNQDLAVLYDTATTVVELRDDINRKYSDLLHSTVANKPAFPQQREPLFAKCTIKEEGKDVEFLMIVVHLKAMRDPESTERRKLAAEIISVIIEDLKRDEAFRHLPIVLGGDLNDDAGSVSLSPIMNSPSLVTLTRDDADAGHISYLEDPFSLIDHIIVSRDMNVGSIQQDDAAIVRLDQSVQQFVKDISDHAPLVLRVIYRDEEALALPGLLPRLPSVQFMAGSTLERTMLKLELNRSHLENERIYYDEEKDRLSIVDYYRSVNLRSGSGEELFRDLHRLLLHSHTNVLAYDRSRSELYSWVDLREDGKLRSLYSSRDLDPERLIREDYVFEQQKREFLEALPHLERMNAEELQHMLDEKFQFNVEHVVPQSWFGKRNPMLGDMHHLFVCEADCNSFRGNVPYFDFADYTPEAYQETIRNECGKRGGTIKFEPENGKGEAARAVLYFLLRYPGKINGNQRIRIDIEMLLSWHREHPVTMHEKHRNRAIFELQGNRNPLIDFPEAADRIRFELGL</sequence>
<comment type="similarity">
    <text evidence="1 7">Belongs to the peptidase S1B family.</text>
</comment>
<gene>
    <name evidence="9" type="ORF">Q3C12_21855</name>
</gene>
<feature type="domain" description="Endonuclease/exonuclease/phosphatase" evidence="8">
    <location>
        <begin position="324"/>
        <end position="577"/>
    </location>
</feature>
<dbReference type="PANTHER" id="PTHR33607:SF2">
    <property type="entry name" value="ENDONUCLEASE-1"/>
    <property type="match status" value="1"/>
</dbReference>
<dbReference type="InterPro" id="IPR036691">
    <property type="entry name" value="Endo/exonu/phosph_ase_sf"/>
</dbReference>
<dbReference type="Pfam" id="PF04231">
    <property type="entry name" value="Endonuclease_1"/>
    <property type="match status" value="1"/>
</dbReference>
<evidence type="ECO:0000256" key="2">
    <source>
        <dbReference type="ARBA" id="ARBA00022670"/>
    </source>
</evidence>
<dbReference type="InterPro" id="IPR009003">
    <property type="entry name" value="Peptidase_S1_PA"/>
</dbReference>
<dbReference type="Pfam" id="PF13365">
    <property type="entry name" value="Trypsin_2"/>
    <property type="match status" value="1"/>
</dbReference>
<name>A0ABT8VFA5_9BACL</name>
<evidence type="ECO:0000256" key="6">
    <source>
        <dbReference type="ARBA" id="ARBA00022825"/>
    </source>
</evidence>
<dbReference type="InterPro" id="IPR007346">
    <property type="entry name" value="Endonuclease-I"/>
</dbReference>
<dbReference type="SUPFAM" id="SSF50494">
    <property type="entry name" value="Trypsin-like serine proteases"/>
    <property type="match status" value="1"/>
</dbReference>
<evidence type="ECO:0000256" key="4">
    <source>
        <dbReference type="ARBA" id="ARBA00022729"/>
    </source>
</evidence>
<dbReference type="InterPro" id="IPR043504">
    <property type="entry name" value="Peptidase_S1_PA_chymotrypsin"/>
</dbReference>
<dbReference type="InterPro" id="IPR044925">
    <property type="entry name" value="His-Me_finger_sf"/>
</dbReference>
<keyword evidence="5 7" id="KW-0378">Hydrolase</keyword>
<evidence type="ECO:0000313" key="10">
    <source>
        <dbReference type="Proteomes" id="UP001168883"/>
    </source>
</evidence>
<dbReference type="SUPFAM" id="SSF54060">
    <property type="entry name" value="His-Me finger endonucleases"/>
    <property type="match status" value="1"/>
</dbReference>
<keyword evidence="6 7" id="KW-0720">Serine protease</keyword>
<protein>
    <recommendedName>
        <fullName evidence="7">Serine protease</fullName>
        <ecNumber evidence="7">3.4.21.-</ecNumber>
    </recommendedName>
</protein>
<dbReference type="SUPFAM" id="SSF56219">
    <property type="entry name" value="DNase I-like"/>
    <property type="match status" value="1"/>
</dbReference>
<dbReference type="RefSeq" id="WP_127486318.1">
    <property type="nucleotide sequence ID" value="NZ_JARLKN010000084.1"/>
</dbReference>
<accession>A0ABT8VFA5</accession>
<comment type="caution">
    <text evidence="9">The sequence shown here is derived from an EMBL/GenBank/DDBJ whole genome shotgun (WGS) entry which is preliminary data.</text>
</comment>
<dbReference type="PRINTS" id="PR00839">
    <property type="entry name" value="V8PROTEASE"/>
</dbReference>
<evidence type="ECO:0000256" key="7">
    <source>
        <dbReference type="RuleBase" id="RU004296"/>
    </source>
</evidence>
<keyword evidence="10" id="KW-1185">Reference proteome</keyword>
<dbReference type="Proteomes" id="UP001168883">
    <property type="component" value="Unassembled WGS sequence"/>
</dbReference>
<evidence type="ECO:0000256" key="1">
    <source>
        <dbReference type="ARBA" id="ARBA00008764"/>
    </source>
</evidence>
<keyword evidence="9" id="KW-0255">Endonuclease</keyword>
<keyword evidence="2 7" id="KW-0645">Protease</keyword>
<dbReference type="Pfam" id="PF03372">
    <property type="entry name" value="Exo_endo_phos"/>
    <property type="match status" value="1"/>
</dbReference>
<dbReference type="PANTHER" id="PTHR33607">
    <property type="entry name" value="ENDONUCLEASE-1"/>
    <property type="match status" value="1"/>
</dbReference>
<evidence type="ECO:0000313" key="9">
    <source>
        <dbReference type="EMBL" id="MDO3679661.1"/>
    </source>
</evidence>
<dbReference type="GO" id="GO:0004519">
    <property type="term" value="F:endonuclease activity"/>
    <property type="evidence" value="ECO:0007669"/>
    <property type="project" value="UniProtKB-KW"/>
</dbReference>
<dbReference type="EMBL" id="JAUMKJ010000029">
    <property type="protein sequence ID" value="MDO3679661.1"/>
    <property type="molecule type" value="Genomic_DNA"/>
</dbReference>
<dbReference type="InterPro" id="IPR008256">
    <property type="entry name" value="Peptidase_S1B"/>
</dbReference>
<evidence type="ECO:0000256" key="3">
    <source>
        <dbReference type="ARBA" id="ARBA00022722"/>
    </source>
</evidence>
<keyword evidence="4" id="KW-0732">Signal</keyword>
<proteinExistence type="inferred from homology"/>
<evidence type="ECO:0000256" key="5">
    <source>
        <dbReference type="ARBA" id="ARBA00022801"/>
    </source>
</evidence>
<dbReference type="InterPro" id="IPR005135">
    <property type="entry name" value="Endo/exonuclease/phosphatase"/>
</dbReference>
<dbReference type="Gene3D" id="2.40.10.10">
    <property type="entry name" value="Trypsin-like serine proteases"/>
    <property type="match status" value="2"/>
</dbReference>
<dbReference type="EC" id="3.4.21.-" evidence="7"/>
<reference evidence="9" key="1">
    <citation type="submission" date="2023-07" db="EMBL/GenBank/DDBJ databases">
        <authorList>
            <person name="Aktuganov G."/>
            <person name="Boyko T."/>
            <person name="Delegan Y."/>
            <person name="Galimzianova N."/>
            <person name="Gilvanova E."/>
            <person name="Korobov V."/>
            <person name="Kuzmina L."/>
            <person name="Melentiev A."/>
            <person name="Milman P."/>
            <person name="Ryabova A."/>
            <person name="Stupak E."/>
            <person name="Yasakov T."/>
            <person name="Zharikova N."/>
            <person name="Zhurenko E."/>
        </authorList>
    </citation>
    <scope>NUCLEOTIDE SEQUENCE</scope>
    <source>
        <strain evidence="9">IB-739</strain>
    </source>
</reference>
<keyword evidence="3" id="KW-0540">Nuclease</keyword>
<organism evidence="9 10">
    <name type="scientific">Paenibacillus ehimensis</name>
    <dbReference type="NCBI Taxonomy" id="79264"/>
    <lineage>
        <taxon>Bacteria</taxon>
        <taxon>Bacillati</taxon>
        <taxon>Bacillota</taxon>
        <taxon>Bacilli</taxon>
        <taxon>Bacillales</taxon>
        <taxon>Paenibacillaceae</taxon>
        <taxon>Paenibacillus</taxon>
    </lineage>
</organism>
<dbReference type="Gene3D" id="3.60.10.10">
    <property type="entry name" value="Endonuclease/exonuclease/phosphatase"/>
    <property type="match status" value="1"/>
</dbReference>
<evidence type="ECO:0000259" key="8">
    <source>
        <dbReference type="Pfam" id="PF03372"/>
    </source>
</evidence>